<dbReference type="GO" id="GO:0016747">
    <property type="term" value="F:acyltransferase activity, transferring groups other than amino-acyl groups"/>
    <property type="evidence" value="ECO:0007669"/>
    <property type="project" value="InterPro"/>
</dbReference>
<accession>A0A4Q7W221</accession>
<gene>
    <name evidence="2" type="ORF">EV670_0637</name>
</gene>
<evidence type="ECO:0000313" key="3">
    <source>
        <dbReference type="Proteomes" id="UP000293671"/>
    </source>
</evidence>
<dbReference type="PROSITE" id="PS51186">
    <property type="entry name" value="GNAT"/>
    <property type="match status" value="1"/>
</dbReference>
<dbReference type="RefSeq" id="WP_130430354.1">
    <property type="nucleotide sequence ID" value="NZ_SHKP01000004.1"/>
</dbReference>
<dbReference type="InterPro" id="IPR016181">
    <property type="entry name" value="Acyl_CoA_acyltransferase"/>
</dbReference>
<proteinExistence type="predicted"/>
<dbReference type="Proteomes" id="UP000293671">
    <property type="component" value="Unassembled WGS sequence"/>
</dbReference>
<dbReference type="EMBL" id="SHKP01000004">
    <property type="protein sequence ID" value="RZU02609.1"/>
    <property type="molecule type" value="Genomic_DNA"/>
</dbReference>
<reference evidence="2 3" key="1">
    <citation type="submission" date="2019-02" db="EMBL/GenBank/DDBJ databases">
        <title>Genomic Encyclopedia of Type Strains, Phase IV (KMG-IV): sequencing the most valuable type-strain genomes for metagenomic binning, comparative biology and taxonomic classification.</title>
        <authorList>
            <person name="Goeker M."/>
        </authorList>
    </citation>
    <scope>NUCLEOTIDE SEQUENCE [LARGE SCALE GENOMIC DNA]</scope>
    <source>
        <strain evidence="2 3">DSM 19570</strain>
    </source>
</reference>
<dbReference type="OrthoDB" id="9807426at2"/>
<keyword evidence="2" id="KW-0808">Transferase</keyword>
<dbReference type="Pfam" id="PF00583">
    <property type="entry name" value="Acetyltransf_1"/>
    <property type="match status" value="1"/>
</dbReference>
<evidence type="ECO:0000259" key="1">
    <source>
        <dbReference type="PROSITE" id="PS51186"/>
    </source>
</evidence>
<protein>
    <submittedName>
        <fullName evidence="2">RimJ/RimL family protein N-acetyltransferase</fullName>
    </submittedName>
</protein>
<dbReference type="InterPro" id="IPR000182">
    <property type="entry name" value="GNAT_dom"/>
</dbReference>
<keyword evidence="3" id="KW-1185">Reference proteome</keyword>
<name>A0A4Q7W221_9BURK</name>
<dbReference type="Gene3D" id="3.40.630.30">
    <property type="match status" value="1"/>
</dbReference>
<dbReference type="SUPFAM" id="SSF55729">
    <property type="entry name" value="Acyl-CoA N-acyltransferases (Nat)"/>
    <property type="match status" value="1"/>
</dbReference>
<organism evidence="2 3">
    <name type="scientific">Rivibacter subsaxonicus</name>
    <dbReference type="NCBI Taxonomy" id="457575"/>
    <lineage>
        <taxon>Bacteria</taxon>
        <taxon>Pseudomonadati</taxon>
        <taxon>Pseudomonadota</taxon>
        <taxon>Betaproteobacteria</taxon>
        <taxon>Burkholderiales</taxon>
        <taxon>Rivibacter</taxon>
    </lineage>
</organism>
<comment type="caution">
    <text evidence="2">The sequence shown here is derived from an EMBL/GenBank/DDBJ whole genome shotgun (WGS) entry which is preliminary data.</text>
</comment>
<dbReference type="AlphaFoldDB" id="A0A4Q7W221"/>
<sequence length="192" mass="20592">MPDENAVVYDRQAVLRDGTPVHVRAARADDDRRVIAAFGKLERESVYTRFFSFKEQLAAADLERLHGGDGRRGAAIVVTLAADEDTVIAGASYAVHPGPDGLASAEVAFMTEEDYQGQGLARLLLDALAGIARTHGIARLDAEVLAGNRAMLRVFERSGLPMRSSREDGVVHVDLDLRPAPAGHAVDAPAPR</sequence>
<evidence type="ECO:0000313" key="2">
    <source>
        <dbReference type="EMBL" id="RZU02609.1"/>
    </source>
</evidence>
<feature type="domain" description="N-acetyltransferase" evidence="1">
    <location>
        <begin position="21"/>
        <end position="181"/>
    </location>
</feature>